<dbReference type="Proteomes" id="UP000697107">
    <property type="component" value="Unassembled WGS sequence"/>
</dbReference>
<dbReference type="EMBL" id="RCML01000003">
    <property type="protein sequence ID" value="KAG3000332.1"/>
    <property type="molecule type" value="Genomic_DNA"/>
</dbReference>
<dbReference type="EMBL" id="RCMV01000011">
    <property type="protein sequence ID" value="KAG3228683.1"/>
    <property type="molecule type" value="Genomic_DNA"/>
</dbReference>
<evidence type="ECO:0000313" key="1">
    <source>
        <dbReference type="EMBL" id="KAG2944323.1"/>
    </source>
</evidence>
<accession>A0A8T1IX00</accession>
<proteinExistence type="predicted"/>
<comment type="caution">
    <text evidence="4">The sequence shown here is derived from an EMBL/GenBank/DDBJ whole genome shotgun (WGS) entry which is preliminary data.</text>
</comment>
<dbReference type="Proteomes" id="UP000774804">
    <property type="component" value="Unassembled WGS sequence"/>
</dbReference>
<evidence type="ECO:0000313" key="5">
    <source>
        <dbReference type="Proteomes" id="UP000760860"/>
    </source>
</evidence>
<evidence type="ECO:0000313" key="2">
    <source>
        <dbReference type="EMBL" id="KAG2955975.1"/>
    </source>
</evidence>
<dbReference type="EMBL" id="RCMI01000004">
    <property type="protein sequence ID" value="KAG2944323.1"/>
    <property type="molecule type" value="Genomic_DNA"/>
</dbReference>
<name>A0A8T1IX00_9STRA</name>
<evidence type="ECO:0000313" key="4">
    <source>
        <dbReference type="EMBL" id="KAG3228683.1"/>
    </source>
</evidence>
<protein>
    <submittedName>
        <fullName evidence="4">Uncharacterized protein</fullName>
    </submittedName>
</protein>
<reference evidence="4" key="1">
    <citation type="submission" date="2018-05" db="EMBL/GenBank/DDBJ databases">
        <title>Effector identification in a new, highly contiguous assembly of the strawberry crown rot pathogen Phytophthora cactorum.</title>
        <authorList>
            <person name="Armitage A.D."/>
            <person name="Nellist C.F."/>
            <person name="Bates H."/>
            <person name="Vickerstaff R.J."/>
            <person name="Harrison R.J."/>
        </authorList>
    </citation>
    <scope>NUCLEOTIDE SEQUENCE</scope>
    <source>
        <strain evidence="1">4032</strain>
        <strain evidence="2">4040</strain>
        <strain evidence="3">P415</strain>
        <strain evidence="4">P421</strain>
    </source>
</reference>
<dbReference type="EMBL" id="RCMK01000001">
    <property type="protein sequence ID" value="KAG2955975.1"/>
    <property type="molecule type" value="Genomic_DNA"/>
</dbReference>
<evidence type="ECO:0000313" key="3">
    <source>
        <dbReference type="EMBL" id="KAG3000332.1"/>
    </source>
</evidence>
<gene>
    <name evidence="1" type="ORF">PC115_g438</name>
    <name evidence="2" type="ORF">PC117_g112</name>
    <name evidence="3" type="ORF">PC118_g346</name>
    <name evidence="4" type="ORF">PC129_g737</name>
</gene>
<dbReference type="AlphaFoldDB" id="A0A8T1IX00"/>
<dbReference type="Proteomes" id="UP000760860">
    <property type="component" value="Unassembled WGS sequence"/>
</dbReference>
<dbReference type="Proteomes" id="UP000736787">
    <property type="component" value="Unassembled WGS sequence"/>
</dbReference>
<organism evidence="4 5">
    <name type="scientific">Phytophthora cactorum</name>
    <dbReference type="NCBI Taxonomy" id="29920"/>
    <lineage>
        <taxon>Eukaryota</taxon>
        <taxon>Sar</taxon>
        <taxon>Stramenopiles</taxon>
        <taxon>Oomycota</taxon>
        <taxon>Peronosporomycetes</taxon>
        <taxon>Peronosporales</taxon>
        <taxon>Peronosporaceae</taxon>
        <taxon>Phytophthora</taxon>
    </lineage>
</organism>
<sequence>MALTLKCAIEGFPVIISVKVKNSAGTGRLQDAIVRKVDKKTKEKVRIERDM</sequence>